<gene>
    <name evidence="1" type="ORF">Pint_34230</name>
</gene>
<sequence>MKAEAYCCGWNVKTCWLCCCLPVCCVKCCYYCSCSVAEESEPKKKCCTCKKSKKPAKKEKVDDEISVNKEELEKTFNQMDQKENRLGKVEKKSEAKREECSITRKMNCGKCK</sequence>
<accession>A0ACC0X2Y2</accession>
<evidence type="ECO:0000313" key="1">
    <source>
        <dbReference type="EMBL" id="KAJ0009855.1"/>
    </source>
</evidence>
<evidence type="ECO:0000313" key="2">
    <source>
        <dbReference type="Proteomes" id="UP001163603"/>
    </source>
</evidence>
<reference evidence="2" key="1">
    <citation type="journal article" date="2023" name="G3 (Bethesda)">
        <title>Genome assembly and association tests identify interacting loci associated with vigor, precocity, and sex in interspecific pistachio rootstocks.</title>
        <authorList>
            <person name="Palmer W."/>
            <person name="Jacygrad E."/>
            <person name="Sagayaradj S."/>
            <person name="Cavanaugh K."/>
            <person name="Han R."/>
            <person name="Bertier L."/>
            <person name="Beede B."/>
            <person name="Kafkas S."/>
            <person name="Golino D."/>
            <person name="Preece J."/>
            <person name="Michelmore R."/>
        </authorList>
    </citation>
    <scope>NUCLEOTIDE SEQUENCE [LARGE SCALE GENOMIC DNA]</scope>
</reference>
<name>A0ACC0X2Y2_9ROSI</name>
<organism evidence="1 2">
    <name type="scientific">Pistacia integerrima</name>
    <dbReference type="NCBI Taxonomy" id="434235"/>
    <lineage>
        <taxon>Eukaryota</taxon>
        <taxon>Viridiplantae</taxon>
        <taxon>Streptophyta</taxon>
        <taxon>Embryophyta</taxon>
        <taxon>Tracheophyta</taxon>
        <taxon>Spermatophyta</taxon>
        <taxon>Magnoliopsida</taxon>
        <taxon>eudicotyledons</taxon>
        <taxon>Gunneridae</taxon>
        <taxon>Pentapetalae</taxon>
        <taxon>rosids</taxon>
        <taxon>malvids</taxon>
        <taxon>Sapindales</taxon>
        <taxon>Anacardiaceae</taxon>
        <taxon>Pistacia</taxon>
    </lineage>
</organism>
<proteinExistence type="predicted"/>
<comment type="caution">
    <text evidence="1">The sequence shown here is derived from an EMBL/GenBank/DDBJ whole genome shotgun (WGS) entry which is preliminary data.</text>
</comment>
<dbReference type="EMBL" id="CM047749">
    <property type="protein sequence ID" value="KAJ0009855.1"/>
    <property type="molecule type" value="Genomic_DNA"/>
</dbReference>
<dbReference type="Proteomes" id="UP001163603">
    <property type="component" value="Chromosome 14"/>
</dbReference>
<keyword evidence="2" id="KW-1185">Reference proteome</keyword>
<protein>
    <submittedName>
        <fullName evidence="1">Uncharacterized protein</fullName>
    </submittedName>
</protein>